<dbReference type="EMBL" id="LAZR01016239">
    <property type="protein sequence ID" value="KKM05364.1"/>
    <property type="molecule type" value="Genomic_DNA"/>
</dbReference>
<sequence length="138" mass="14736">MSLRPVPIFTAGGLGIGDGVLEAMDAKALRIEQKDQWSLWAEALVVVGGAAATLLMTRPGPMVEDIADTSVYAGGALLGKRAGMLLHAQFQNPAQSRTRSARLISQPAAQRVHLEAGAYQEVYQPAVVKRESRRTLIG</sequence>
<evidence type="ECO:0000313" key="1">
    <source>
        <dbReference type="EMBL" id="KKM05364.1"/>
    </source>
</evidence>
<organism evidence="1">
    <name type="scientific">marine sediment metagenome</name>
    <dbReference type="NCBI Taxonomy" id="412755"/>
    <lineage>
        <taxon>unclassified sequences</taxon>
        <taxon>metagenomes</taxon>
        <taxon>ecological metagenomes</taxon>
    </lineage>
</organism>
<name>A0A0F9H2V5_9ZZZZ</name>
<accession>A0A0F9H2V5</accession>
<gene>
    <name evidence="1" type="ORF">LCGC14_1754840</name>
</gene>
<reference evidence="1" key="1">
    <citation type="journal article" date="2015" name="Nature">
        <title>Complex archaea that bridge the gap between prokaryotes and eukaryotes.</title>
        <authorList>
            <person name="Spang A."/>
            <person name="Saw J.H."/>
            <person name="Jorgensen S.L."/>
            <person name="Zaremba-Niedzwiedzka K."/>
            <person name="Martijn J."/>
            <person name="Lind A.E."/>
            <person name="van Eijk R."/>
            <person name="Schleper C."/>
            <person name="Guy L."/>
            <person name="Ettema T.J."/>
        </authorList>
    </citation>
    <scope>NUCLEOTIDE SEQUENCE</scope>
</reference>
<protein>
    <submittedName>
        <fullName evidence="1">Uncharacterized protein</fullName>
    </submittedName>
</protein>
<proteinExistence type="predicted"/>
<dbReference type="AlphaFoldDB" id="A0A0F9H2V5"/>
<comment type="caution">
    <text evidence="1">The sequence shown here is derived from an EMBL/GenBank/DDBJ whole genome shotgun (WGS) entry which is preliminary data.</text>
</comment>